<dbReference type="AlphaFoldDB" id="A0AB32W3Z2"/>
<proteinExistence type="predicted"/>
<reference evidence="2" key="1">
    <citation type="journal article" date="1997" name="Nucleic Acids Res.">
        <title>tRNAscan-SE: a program for improved detection of transfer RNA genes in genomic sequence.</title>
        <authorList>
            <person name="Lowe T.M."/>
            <person name="Eddy S.R."/>
        </authorList>
    </citation>
    <scope>NUCLEOTIDE SEQUENCE [LARGE SCALE GENOMIC DNA]</scope>
    <source>
        <strain evidence="2">r\B97-61/B2</strain>
    </source>
</reference>
<evidence type="ECO:0000313" key="2">
    <source>
        <dbReference type="Proteomes" id="UP000694886"/>
    </source>
</evidence>
<feature type="region of interest" description="Disordered" evidence="1">
    <location>
        <begin position="34"/>
        <end position="53"/>
    </location>
</feature>
<feature type="compositionally biased region" description="Basic and acidic residues" evidence="1">
    <location>
        <begin position="111"/>
        <end position="130"/>
    </location>
</feature>
<dbReference type="KEGG" id="tcc:18606534"/>
<evidence type="ECO:0000256" key="1">
    <source>
        <dbReference type="SAM" id="MobiDB-lite"/>
    </source>
</evidence>
<accession>A0AB32W3Z2</accession>
<feature type="compositionally biased region" description="Basic residues" evidence="1">
    <location>
        <begin position="172"/>
        <end position="182"/>
    </location>
</feature>
<organism evidence="2 3">
    <name type="scientific">Theobroma cacao</name>
    <name type="common">Cacao</name>
    <name type="synonym">Cocoa</name>
    <dbReference type="NCBI Taxonomy" id="3641"/>
    <lineage>
        <taxon>Eukaryota</taxon>
        <taxon>Viridiplantae</taxon>
        <taxon>Streptophyta</taxon>
        <taxon>Embryophyta</taxon>
        <taxon>Tracheophyta</taxon>
        <taxon>Spermatophyta</taxon>
        <taxon>Magnoliopsida</taxon>
        <taxon>eudicotyledons</taxon>
        <taxon>Gunneridae</taxon>
        <taxon>Pentapetalae</taxon>
        <taxon>rosids</taxon>
        <taxon>malvids</taxon>
        <taxon>Malvales</taxon>
        <taxon>Malvaceae</taxon>
        <taxon>Byttnerioideae</taxon>
        <taxon>Theobroma</taxon>
    </lineage>
</organism>
<gene>
    <name evidence="3" type="primary">LOC18606534</name>
</gene>
<feature type="region of interest" description="Disordered" evidence="1">
    <location>
        <begin position="64"/>
        <end position="130"/>
    </location>
</feature>
<protein>
    <submittedName>
        <fullName evidence="3">Uncharacterized protein LOC18606534 isoform X1</fullName>
    </submittedName>
</protein>
<evidence type="ECO:0000313" key="3">
    <source>
        <dbReference type="RefSeq" id="XP_017972656.1"/>
    </source>
</evidence>
<feature type="compositionally biased region" description="Basic and acidic residues" evidence="1">
    <location>
        <begin position="64"/>
        <end position="77"/>
    </location>
</feature>
<dbReference type="RefSeq" id="XP_017972656.1">
    <property type="nucleotide sequence ID" value="XM_018117167.1"/>
</dbReference>
<sequence>MVLSFCKGQVQVMAPAEMGELEFQRRWEYRRRDNDFDSSCDDSKSSSEPLRRRHKLVSSLISVGDHRTSGLKQKDNDNPGTGDQINVGKAKTRKARNISNNLQNSKRKRGSPKEFDLQKGDTRAHDPVPLDDVKNFMESLLEDLKVTRENLLKWLMEEMQKLVADDTTPEPKRRKRGHRGKKVQLQPTKKSKKVQDQHEKTAKESMQVQHPNNFEESIQVQHHNNFQETVLAQQQNNFQVNVMQLQEEENINWQHQNDFKYGMRSQNCNNRSLVRLPKSSNAADSTDCFNALGDGVDSGQVTKVITSSKKNKGDSLSISAKLNLQTSCADQDVQLQSHKSVVLAIEAQKRKGGSLERSLKSKKTVDCSSHYQVPEDQGGHGQAMRTAVATEKTNGEMLGSSVVQNFLSSPSGQAPSSMYLTLPTVLTEPIVAPIVANHGLDASLCDYILPRVAEKKRGVNSERMNQILEASCTQGSFPVVHPEERIQSFAPMGSRNTGCVNQNSTPTSGIGNGYPVPLHQGIDVGLSIPRQAHAGYLSQDNDKTLALRMNGGAIRFPGGTYNLSEHPAANNCHFHSTYQSDSGLTLCQLQNIKDGHLFPK</sequence>
<feature type="region of interest" description="Disordered" evidence="1">
    <location>
        <begin position="165"/>
        <end position="206"/>
    </location>
</feature>
<reference evidence="3" key="2">
    <citation type="submission" date="2025-08" db="UniProtKB">
        <authorList>
            <consortium name="RefSeq"/>
        </authorList>
    </citation>
    <scope>IDENTIFICATION</scope>
</reference>
<dbReference type="Gramene" id="Tc03v2_t023450.1">
    <property type="protein sequence ID" value="Tc03v2_p023450.1"/>
    <property type="gene ID" value="Tc03v2_g023450"/>
</dbReference>
<dbReference type="Proteomes" id="UP000694886">
    <property type="component" value="Chromosome 3"/>
</dbReference>
<feature type="compositionally biased region" description="Basic and acidic residues" evidence="1">
    <location>
        <begin position="34"/>
        <end position="45"/>
    </location>
</feature>
<name>A0AB32W3Z2_THECC</name>
<feature type="compositionally biased region" description="Basic and acidic residues" evidence="1">
    <location>
        <begin position="193"/>
        <end position="203"/>
    </location>
</feature>
<dbReference type="GeneID" id="18606534"/>